<feature type="chain" id="PRO_5020404685" evidence="2">
    <location>
        <begin position="25"/>
        <end position="377"/>
    </location>
</feature>
<dbReference type="InterPro" id="IPR040283">
    <property type="entry name" value="DDB_G0292058-like"/>
</dbReference>
<reference evidence="3 4" key="1">
    <citation type="journal article" date="2018" name="Proc. Natl. Acad. Sci. U.S.A.">
        <title>Draft genome sequence of Camellia sinensis var. sinensis provides insights into the evolution of the tea genome and tea quality.</title>
        <authorList>
            <person name="Wei C."/>
            <person name="Yang H."/>
            <person name="Wang S."/>
            <person name="Zhao J."/>
            <person name="Liu C."/>
            <person name="Gao L."/>
            <person name="Xia E."/>
            <person name="Lu Y."/>
            <person name="Tai Y."/>
            <person name="She G."/>
            <person name="Sun J."/>
            <person name="Cao H."/>
            <person name="Tong W."/>
            <person name="Gao Q."/>
            <person name="Li Y."/>
            <person name="Deng W."/>
            <person name="Jiang X."/>
            <person name="Wang W."/>
            <person name="Chen Q."/>
            <person name="Zhang S."/>
            <person name="Li H."/>
            <person name="Wu J."/>
            <person name="Wang P."/>
            <person name="Li P."/>
            <person name="Shi C."/>
            <person name="Zheng F."/>
            <person name="Jian J."/>
            <person name="Huang B."/>
            <person name="Shan D."/>
            <person name="Shi M."/>
            <person name="Fang C."/>
            <person name="Yue Y."/>
            <person name="Li F."/>
            <person name="Li D."/>
            <person name="Wei S."/>
            <person name="Han B."/>
            <person name="Jiang C."/>
            <person name="Yin Y."/>
            <person name="Xia T."/>
            <person name="Zhang Z."/>
            <person name="Bennetzen J.L."/>
            <person name="Zhao S."/>
            <person name="Wan X."/>
        </authorList>
    </citation>
    <scope>NUCLEOTIDE SEQUENCE [LARGE SCALE GENOMIC DNA]</scope>
    <source>
        <strain evidence="4">cv. Shuchazao</strain>
        <tissue evidence="3">Leaf</tissue>
    </source>
</reference>
<name>A0A4S4EBX8_CAMSN</name>
<feature type="transmembrane region" description="Helical" evidence="1">
    <location>
        <begin position="111"/>
        <end position="136"/>
    </location>
</feature>
<protein>
    <submittedName>
        <fullName evidence="3">Uncharacterized protein</fullName>
    </submittedName>
</protein>
<organism evidence="3 4">
    <name type="scientific">Camellia sinensis var. sinensis</name>
    <name type="common">China tea</name>
    <dbReference type="NCBI Taxonomy" id="542762"/>
    <lineage>
        <taxon>Eukaryota</taxon>
        <taxon>Viridiplantae</taxon>
        <taxon>Streptophyta</taxon>
        <taxon>Embryophyta</taxon>
        <taxon>Tracheophyta</taxon>
        <taxon>Spermatophyta</taxon>
        <taxon>Magnoliopsida</taxon>
        <taxon>eudicotyledons</taxon>
        <taxon>Gunneridae</taxon>
        <taxon>Pentapetalae</taxon>
        <taxon>asterids</taxon>
        <taxon>Ericales</taxon>
        <taxon>Theaceae</taxon>
        <taxon>Camellia</taxon>
    </lineage>
</organism>
<comment type="caution">
    <text evidence="3">The sequence shown here is derived from an EMBL/GenBank/DDBJ whole genome shotgun (WGS) entry which is preliminary data.</text>
</comment>
<dbReference type="AlphaFoldDB" id="A0A4S4EBX8"/>
<gene>
    <name evidence="3" type="ORF">TEA_019666</name>
</gene>
<keyword evidence="1" id="KW-0812">Transmembrane</keyword>
<dbReference type="PANTHER" id="PTHR31414:SF15">
    <property type="entry name" value="PLASMA MEMBRANE FUSION PROTEIN"/>
    <property type="match status" value="1"/>
</dbReference>
<feature type="signal peptide" evidence="2">
    <location>
        <begin position="1"/>
        <end position="24"/>
    </location>
</feature>
<feature type="transmembrane region" description="Helical" evidence="1">
    <location>
        <begin position="320"/>
        <end position="342"/>
    </location>
</feature>
<dbReference type="PANTHER" id="PTHR31414">
    <property type="entry name" value="TRANSMEMBRANE PROTEIN DDB_G0292058"/>
    <property type="match status" value="1"/>
</dbReference>
<evidence type="ECO:0000256" key="1">
    <source>
        <dbReference type="SAM" id="Phobius"/>
    </source>
</evidence>
<dbReference type="EMBL" id="SDRB02005723">
    <property type="protein sequence ID" value="THG13732.1"/>
    <property type="molecule type" value="Genomic_DNA"/>
</dbReference>
<dbReference type="GO" id="GO:0009506">
    <property type="term" value="C:plasmodesma"/>
    <property type="evidence" value="ECO:0007669"/>
    <property type="project" value="TreeGrafter"/>
</dbReference>
<evidence type="ECO:0000256" key="2">
    <source>
        <dbReference type="SAM" id="SignalP"/>
    </source>
</evidence>
<accession>A0A4S4EBX8</accession>
<keyword evidence="2" id="KW-0732">Signal</keyword>
<proteinExistence type="predicted"/>
<feature type="transmembrane region" description="Helical" evidence="1">
    <location>
        <begin position="148"/>
        <end position="181"/>
    </location>
</feature>
<dbReference type="GO" id="GO:0005886">
    <property type="term" value="C:plasma membrane"/>
    <property type="evidence" value="ECO:0007669"/>
    <property type="project" value="TreeGrafter"/>
</dbReference>
<keyword evidence="1" id="KW-1133">Transmembrane helix</keyword>
<keyword evidence="1" id="KW-0472">Membrane</keyword>
<dbReference type="Proteomes" id="UP000306102">
    <property type="component" value="Unassembled WGS sequence"/>
</dbReference>
<sequence>MSCYKSLLFSLLTTTTFLFTFSQGELDFPTFQTLPTSGEEHGEVVFWGSKRFLEEGLIISPLNSSSSSSLVLAAKRTERKDPLNGFKKYTGGWNISNEHYWASVAFTAVPFFMIATVWFVVFGLSLSLICLCHFCCRREEPYGYSRAAYVLSLVFLIIFTTVAMRLALIIIAAVMLGLTFLGFMEVVNQVITNVSNINFSPNFPPFYFNQSGPLLPTLCNPFNSDFTDRSCSAGEVDLSNATQVWENYVCKVSPSTGNCITTGRLTPTTYNQMAADVNVSYGLYHYGPFLVELQDCVFVRQTFSNLYSSHCPALQRYSEWIYIGLVMVSVAVMLSLIFWVVYGRERRHRVYTKQHQPAHGQGVEGVKATIVEEDKVT</sequence>
<keyword evidence="4" id="KW-1185">Reference proteome</keyword>
<evidence type="ECO:0000313" key="4">
    <source>
        <dbReference type="Proteomes" id="UP000306102"/>
    </source>
</evidence>
<evidence type="ECO:0000313" key="3">
    <source>
        <dbReference type="EMBL" id="THG13732.1"/>
    </source>
</evidence>
<dbReference type="STRING" id="542762.A0A4S4EBX8"/>